<feature type="domain" description="Probable transposase IS891/IS1136/IS1341" evidence="8">
    <location>
        <begin position="254"/>
        <end position="310"/>
    </location>
</feature>
<dbReference type="NCBIfam" id="TIGR01766">
    <property type="entry name" value="IS200/IS605 family accessory protein TnpB-like domain"/>
    <property type="match status" value="1"/>
</dbReference>
<feature type="domain" description="Cas12f1-like TNB" evidence="9">
    <location>
        <begin position="323"/>
        <end position="390"/>
    </location>
</feature>
<dbReference type="InterPro" id="IPR001959">
    <property type="entry name" value="Transposase"/>
</dbReference>
<comment type="caution">
    <text evidence="11">The sequence shown here is derived from an EMBL/GenBank/DDBJ whole genome shotgun (WGS) entry which is preliminary data.</text>
</comment>
<dbReference type="EMBL" id="QXDL01000092">
    <property type="protein sequence ID" value="RIH83446.1"/>
    <property type="molecule type" value="Genomic_DNA"/>
</dbReference>
<keyword evidence="5" id="KW-0862">Zinc</keyword>
<comment type="similarity">
    <text evidence="1">In the C-terminal section; belongs to the transposase 35 family.</text>
</comment>
<protein>
    <submittedName>
        <fullName evidence="11">Transposase, IS605 OrfB family</fullName>
    </submittedName>
</protein>
<dbReference type="NCBIfam" id="NF040570">
    <property type="entry name" value="guided_TnpB"/>
    <property type="match status" value="1"/>
</dbReference>
<dbReference type="PANTHER" id="PTHR30405:SF25">
    <property type="entry name" value="RNA-GUIDED DNA ENDONUCLEASE INSQ-RELATED"/>
    <property type="match status" value="1"/>
</dbReference>
<dbReference type="InterPro" id="IPR051399">
    <property type="entry name" value="RNA-guided_DNA_endo/Transpos"/>
</dbReference>
<organism evidence="11 12">
    <name type="scientific">Calidithermus terrae</name>
    <dbReference type="NCBI Taxonomy" id="1408545"/>
    <lineage>
        <taxon>Bacteria</taxon>
        <taxon>Thermotogati</taxon>
        <taxon>Deinococcota</taxon>
        <taxon>Deinococci</taxon>
        <taxon>Thermales</taxon>
        <taxon>Thermaceae</taxon>
        <taxon>Calidithermus</taxon>
    </lineage>
</organism>
<accession>A0A399EIF4</accession>
<dbReference type="GO" id="GO:0003677">
    <property type="term" value="F:DNA binding"/>
    <property type="evidence" value="ECO:0007669"/>
    <property type="project" value="UniProtKB-KW"/>
</dbReference>
<dbReference type="Pfam" id="PF01385">
    <property type="entry name" value="OrfB_IS605"/>
    <property type="match status" value="2"/>
</dbReference>
<evidence type="ECO:0000259" key="10">
    <source>
        <dbReference type="Pfam" id="PF12323"/>
    </source>
</evidence>
<comment type="similarity">
    <text evidence="2">In the N-terminal section; belongs to the transposase 2 family.</text>
</comment>
<dbReference type="GO" id="GO:0006310">
    <property type="term" value="P:DNA recombination"/>
    <property type="evidence" value="ECO:0007669"/>
    <property type="project" value="UniProtKB-KW"/>
</dbReference>
<dbReference type="InterPro" id="IPR021027">
    <property type="entry name" value="Transposase_put_HTH"/>
</dbReference>
<dbReference type="GO" id="GO:0046872">
    <property type="term" value="F:metal ion binding"/>
    <property type="evidence" value="ECO:0007669"/>
    <property type="project" value="UniProtKB-KW"/>
</dbReference>
<gene>
    <name evidence="11" type="ORF">Mterra_02282</name>
</gene>
<evidence type="ECO:0000313" key="11">
    <source>
        <dbReference type="EMBL" id="RIH83446.1"/>
    </source>
</evidence>
<dbReference type="RefSeq" id="WP_119315337.1">
    <property type="nucleotide sequence ID" value="NZ_QXDL01000092.1"/>
</dbReference>
<feature type="domain" description="Probable transposase IS891/IS1136/IS1341" evidence="8">
    <location>
        <begin position="174"/>
        <end position="238"/>
    </location>
</feature>
<dbReference type="Pfam" id="PF07282">
    <property type="entry name" value="Cas12f1-like_TNB"/>
    <property type="match status" value="1"/>
</dbReference>
<keyword evidence="3" id="KW-0815">Transposition</keyword>
<keyword evidence="4" id="KW-0479">Metal-binding</keyword>
<evidence type="ECO:0000256" key="4">
    <source>
        <dbReference type="ARBA" id="ARBA00022723"/>
    </source>
</evidence>
<evidence type="ECO:0000256" key="2">
    <source>
        <dbReference type="ARBA" id="ARBA00011044"/>
    </source>
</evidence>
<dbReference type="GO" id="GO:0032196">
    <property type="term" value="P:transposition"/>
    <property type="evidence" value="ECO:0007669"/>
    <property type="project" value="UniProtKB-KW"/>
</dbReference>
<evidence type="ECO:0000259" key="8">
    <source>
        <dbReference type="Pfam" id="PF01385"/>
    </source>
</evidence>
<name>A0A399EIF4_9DEIN</name>
<evidence type="ECO:0000313" key="12">
    <source>
        <dbReference type="Proteomes" id="UP000265715"/>
    </source>
</evidence>
<evidence type="ECO:0000256" key="1">
    <source>
        <dbReference type="ARBA" id="ARBA00008761"/>
    </source>
</evidence>
<dbReference type="InterPro" id="IPR010095">
    <property type="entry name" value="Cas12f1-like_TNB"/>
</dbReference>
<keyword evidence="7" id="KW-0233">DNA recombination</keyword>
<keyword evidence="6" id="KW-0238">DNA-binding</keyword>
<keyword evidence="12" id="KW-1185">Reference proteome</keyword>
<dbReference type="OrthoDB" id="56768at2"/>
<dbReference type="AlphaFoldDB" id="A0A399EIF4"/>
<proteinExistence type="inferred from homology"/>
<dbReference type="Pfam" id="PF12323">
    <property type="entry name" value="HTH_OrfB_IS605"/>
    <property type="match status" value="1"/>
</dbReference>
<feature type="domain" description="Transposase putative helix-turn-helix" evidence="10">
    <location>
        <begin position="1"/>
        <end position="43"/>
    </location>
</feature>
<reference evidence="11 12" key="1">
    <citation type="submission" date="2018-08" db="EMBL/GenBank/DDBJ databases">
        <title>Meiothermus terrae DSM 26712 genome sequencing project.</title>
        <authorList>
            <person name="Da Costa M.S."/>
            <person name="Albuquerque L."/>
            <person name="Raposo P."/>
            <person name="Froufe H.J.C."/>
            <person name="Barroso C.S."/>
            <person name="Egas C."/>
        </authorList>
    </citation>
    <scope>NUCLEOTIDE SEQUENCE [LARGE SCALE GENOMIC DNA]</scope>
    <source>
        <strain evidence="11 12">DSM 26712</strain>
    </source>
</reference>
<evidence type="ECO:0000259" key="9">
    <source>
        <dbReference type="Pfam" id="PF07282"/>
    </source>
</evidence>
<dbReference type="PANTHER" id="PTHR30405">
    <property type="entry name" value="TRANSPOSASE"/>
    <property type="match status" value="1"/>
</dbReference>
<evidence type="ECO:0000256" key="5">
    <source>
        <dbReference type="ARBA" id="ARBA00022833"/>
    </source>
</evidence>
<dbReference type="Proteomes" id="UP000265715">
    <property type="component" value="Unassembled WGS sequence"/>
</dbReference>
<sequence length="461" mass="51812">MGRHLSHKIALCPTPEQVDYFKRACGTARRVWNWALAEWHKERALGRTPNAMALKKRFNALKYRDPAWLDANGRPWLRDIHRDAHAQPFAHLAQAWQRFFDEIRAGKPAHEPRFKKKGRCRDSFYVANDKFRLQGTTIRLPKVGEVAMTEALRLQGKILGATVSRTGEGWFVSIQVEVPEAQFYRKRTGDGMVGIDLGVKAAATLSTGERVQAPMPLKKALRRLKIRSRRVSRKLEAARLAAGFAPRAPLPKGSKLAQSNNCRKSAQRLARMHARIANLRADFLHKLTTRLCRESQAVVIEDLNVGGMLKHEQLARPISDVGFGMFRQQLEYKAKRYGTRLIVADRWYPSSRLCSRCGWKNAALTLRDREWTCPQCGAQHDRDLNAALNLERLATEGTIPYRDGAPAPYTRTALPVASPSGNGGPAIAIMPIAGGKVTPVRYEPQCGSGQEEKRVRNGARF</sequence>
<evidence type="ECO:0000256" key="6">
    <source>
        <dbReference type="ARBA" id="ARBA00023125"/>
    </source>
</evidence>
<evidence type="ECO:0000256" key="7">
    <source>
        <dbReference type="ARBA" id="ARBA00023172"/>
    </source>
</evidence>
<evidence type="ECO:0000256" key="3">
    <source>
        <dbReference type="ARBA" id="ARBA00022578"/>
    </source>
</evidence>